<dbReference type="EMBL" id="CM035408">
    <property type="protein sequence ID" value="KAH7440620.1"/>
    <property type="molecule type" value="Genomic_DNA"/>
</dbReference>
<dbReference type="Pfam" id="PF00737">
    <property type="entry name" value="PsbH"/>
    <property type="match status" value="1"/>
</dbReference>
<keyword evidence="5 7" id="KW-0472">Membrane</keyword>
<keyword evidence="9" id="KW-1185">Reference proteome</keyword>
<dbReference type="PANTHER" id="PTHR34469">
    <property type="entry name" value="PHOTOSYSTEM II REACTION CENTER PROTEIN H"/>
    <property type="match status" value="1"/>
</dbReference>
<evidence type="ECO:0000256" key="1">
    <source>
        <dbReference type="ARBA" id="ARBA00004167"/>
    </source>
</evidence>
<dbReference type="InterPro" id="IPR001056">
    <property type="entry name" value="PSII_PsbH"/>
</dbReference>
<sequence>MATKAINEIPRSKPKVSSLGITLKPLNSEYGKVAPGWGTTPLMGFFMTLFAIFLVMILEISYSSFLLDGVSVS</sequence>
<keyword evidence="2" id="KW-0602">Photosynthesis</keyword>
<evidence type="ECO:0000313" key="9">
    <source>
        <dbReference type="Proteomes" id="UP000825935"/>
    </source>
</evidence>
<dbReference type="HAMAP" id="MF_00752">
    <property type="entry name" value="PSII_PsbH"/>
    <property type="match status" value="1"/>
</dbReference>
<dbReference type="OrthoDB" id="564838at2759"/>
<dbReference type="SUPFAM" id="SSF161025">
    <property type="entry name" value="Photosystem II 10 kDa phosphoprotein PsbH"/>
    <property type="match status" value="1"/>
</dbReference>
<dbReference type="Gene3D" id="1.20.5.880">
    <property type="entry name" value="Photosystem II reaction center protein H"/>
    <property type="match status" value="1"/>
</dbReference>
<evidence type="ECO:0000256" key="4">
    <source>
        <dbReference type="ARBA" id="ARBA00022989"/>
    </source>
</evidence>
<comment type="caution">
    <text evidence="8">The sequence shown here is derived from an EMBL/GenBank/DDBJ whole genome shotgun (WGS) entry which is preliminary data.</text>
</comment>
<dbReference type="Proteomes" id="UP000825935">
    <property type="component" value="Chromosome 3"/>
</dbReference>
<dbReference type="GO" id="GO:0015979">
    <property type="term" value="P:photosynthesis"/>
    <property type="evidence" value="ECO:0007669"/>
    <property type="project" value="UniProtKB-KW"/>
</dbReference>
<evidence type="ECO:0000256" key="7">
    <source>
        <dbReference type="SAM" id="Phobius"/>
    </source>
</evidence>
<comment type="subcellular location">
    <subcellularLocation>
        <location evidence="1">Membrane</location>
        <topology evidence="1">Single-pass membrane protein</topology>
    </subcellularLocation>
</comment>
<evidence type="ECO:0000256" key="5">
    <source>
        <dbReference type="ARBA" id="ARBA00023136"/>
    </source>
</evidence>
<keyword evidence="4 7" id="KW-1133">Transmembrane helix</keyword>
<protein>
    <recommendedName>
        <fullName evidence="10">PSII-H</fullName>
    </recommendedName>
</protein>
<reference evidence="8" key="1">
    <citation type="submission" date="2021-08" db="EMBL/GenBank/DDBJ databases">
        <title>WGS assembly of Ceratopteris richardii.</title>
        <authorList>
            <person name="Marchant D.B."/>
            <person name="Chen G."/>
            <person name="Jenkins J."/>
            <person name="Shu S."/>
            <person name="Leebens-Mack J."/>
            <person name="Grimwood J."/>
            <person name="Schmutz J."/>
            <person name="Soltis P."/>
            <person name="Soltis D."/>
            <person name="Chen Z.-H."/>
        </authorList>
    </citation>
    <scope>NUCLEOTIDE SEQUENCE</scope>
    <source>
        <strain evidence="8">Whitten #5841</strain>
        <tissue evidence="8">Leaf</tissue>
    </source>
</reference>
<dbReference type="GO" id="GO:0050821">
    <property type="term" value="P:protein stabilization"/>
    <property type="evidence" value="ECO:0007669"/>
    <property type="project" value="InterPro"/>
</dbReference>
<dbReference type="GO" id="GO:0009523">
    <property type="term" value="C:photosystem II"/>
    <property type="evidence" value="ECO:0007669"/>
    <property type="project" value="UniProtKB-KW"/>
</dbReference>
<dbReference type="PANTHER" id="PTHR34469:SF4">
    <property type="entry name" value="PHOTOSYSTEM II REACTION CENTER PROTEIN H"/>
    <property type="match status" value="1"/>
</dbReference>
<name>A0A8T2V0I5_CERRI</name>
<dbReference type="InterPro" id="IPR036863">
    <property type="entry name" value="PSII_PsbH_sf"/>
</dbReference>
<dbReference type="GO" id="GO:0042301">
    <property type="term" value="F:phosphate ion binding"/>
    <property type="evidence" value="ECO:0007669"/>
    <property type="project" value="InterPro"/>
</dbReference>
<keyword evidence="3 7" id="KW-0812">Transmembrane</keyword>
<evidence type="ECO:0000256" key="3">
    <source>
        <dbReference type="ARBA" id="ARBA00022692"/>
    </source>
</evidence>
<feature type="transmembrane region" description="Helical" evidence="7">
    <location>
        <begin position="42"/>
        <end position="67"/>
    </location>
</feature>
<dbReference type="NCBIfam" id="NF002728">
    <property type="entry name" value="PRK02624.1"/>
    <property type="match status" value="1"/>
</dbReference>
<evidence type="ECO:0000256" key="6">
    <source>
        <dbReference type="ARBA" id="ARBA00023276"/>
    </source>
</evidence>
<gene>
    <name evidence="8" type="ORF">KP509_03G002100</name>
</gene>
<dbReference type="AlphaFoldDB" id="A0A8T2V0I5"/>
<evidence type="ECO:0000313" key="8">
    <source>
        <dbReference type="EMBL" id="KAH7440620.1"/>
    </source>
</evidence>
<evidence type="ECO:0008006" key="10">
    <source>
        <dbReference type="Google" id="ProtNLM"/>
    </source>
</evidence>
<proteinExistence type="inferred from homology"/>
<dbReference type="OMA" id="GKVAPCW"/>
<accession>A0A8T2V0I5</accession>
<evidence type="ECO:0000256" key="2">
    <source>
        <dbReference type="ARBA" id="ARBA00022531"/>
    </source>
</evidence>
<keyword evidence="6" id="KW-0604">Photosystem II</keyword>
<organism evidence="8 9">
    <name type="scientific">Ceratopteris richardii</name>
    <name type="common">Triangle waterfern</name>
    <dbReference type="NCBI Taxonomy" id="49495"/>
    <lineage>
        <taxon>Eukaryota</taxon>
        <taxon>Viridiplantae</taxon>
        <taxon>Streptophyta</taxon>
        <taxon>Embryophyta</taxon>
        <taxon>Tracheophyta</taxon>
        <taxon>Polypodiopsida</taxon>
        <taxon>Polypodiidae</taxon>
        <taxon>Polypodiales</taxon>
        <taxon>Pteridineae</taxon>
        <taxon>Pteridaceae</taxon>
        <taxon>Parkerioideae</taxon>
        <taxon>Ceratopteris</taxon>
    </lineage>
</organism>